<evidence type="ECO:0000313" key="2">
    <source>
        <dbReference type="Proteomes" id="UP000663882"/>
    </source>
</evidence>
<sequence>LTQHLAMTEELSRAYNHVKEVIDKITNDTGEGSVTEIQRAIQRGLVEATKISNAWVTTNGINHAMNCIVGEALRTDDIPCIGFCKWPWLQGIFNINIKVTYRFRHRFHKHIPIVVLLFGGNFTTLRALCRYLKTGTPVVVVRV</sequence>
<feature type="non-terminal residue" evidence="1">
    <location>
        <position position="1"/>
    </location>
</feature>
<dbReference type="EMBL" id="CAJNOO010000967">
    <property type="protein sequence ID" value="CAF1071250.1"/>
    <property type="molecule type" value="Genomic_DNA"/>
</dbReference>
<proteinExistence type="predicted"/>
<dbReference type="AlphaFoldDB" id="A0A814M3A7"/>
<reference evidence="1" key="1">
    <citation type="submission" date="2021-02" db="EMBL/GenBank/DDBJ databases">
        <authorList>
            <person name="Nowell W R."/>
        </authorList>
    </citation>
    <scope>NUCLEOTIDE SEQUENCE</scope>
</reference>
<dbReference type="OrthoDB" id="9978036at2759"/>
<name>A0A814M3A7_9BILA</name>
<comment type="caution">
    <text evidence="1">The sequence shown here is derived from an EMBL/GenBank/DDBJ whole genome shotgun (WGS) entry which is preliminary data.</text>
</comment>
<protein>
    <submittedName>
        <fullName evidence="1">Uncharacterized protein</fullName>
    </submittedName>
</protein>
<gene>
    <name evidence="1" type="ORF">RFH988_LOCUS17787</name>
</gene>
<accession>A0A814M3A7</accession>
<evidence type="ECO:0000313" key="1">
    <source>
        <dbReference type="EMBL" id="CAF1071250.1"/>
    </source>
</evidence>
<organism evidence="1 2">
    <name type="scientific">Rotaria sordida</name>
    <dbReference type="NCBI Taxonomy" id="392033"/>
    <lineage>
        <taxon>Eukaryota</taxon>
        <taxon>Metazoa</taxon>
        <taxon>Spiralia</taxon>
        <taxon>Gnathifera</taxon>
        <taxon>Rotifera</taxon>
        <taxon>Eurotatoria</taxon>
        <taxon>Bdelloidea</taxon>
        <taxon>Philodinida</taxon>
        <taxon>Philodinidae</taxon>
        <taxon>Rotaria</taxon>
    </lineage>
</organism>
<dbReference type="Proteomes" id="UP000663882">
    <property type="component" value="Unassembled WGS sequence"/>
</dbReference>